<accession>A0A233V281</accession>
<name>A0A233V281_FINMA</name>
<reference evidence="2" key="1">
    <citation type="submission" date="2017-04" db="EMBL/GenBank/DDBJ databases">
        <title>Finegoldia magna isolated from orthopedic joint implant-associated infections.</title>
        <authorList>
            <person name="Bjorklund S."/>
            <person name="Bruggemann H."/>
            <person name="Jensen A."/>
            <person name="Hellmark B."/>
            <person name="Soderquist B."/>
        </authorList>
    </citation>
    <scope>NUCLEOTIDE SEQUENCE [LARGE SCALE GENOMIC DNA]</scope>
    <source>
        <strain evidence="2">CCUG 54800</strain>
    </source>
</reference>
<dbReference type="Proteomes" id="UP000215413">
    <property type="component" value="Unassembled WGS sequence"/>
</dbReference>
<protein>
    <submittedName>
        <fullName evidence="1">Uncharacterized protein</fullName>
    </submittedName>
</protein>
<dbReference type="AlphaFoldDB" id="A0A233V281"/>
<gene>
    <name evidence="1" type="ORF">B9N49_08730</name>
</gene>
<evidence type="ECO:0000313" key="2">
    <source>
        <dbReference type="Proteomes" id="UP000215413"/>
    </source>
</evidence>
<sequence>MSRFLGKIHYIMFDKINYVDEITRKMSELLDENVDLKNIERGALEDLIDTDNIHGWLQVRVGIVEDNLARVLSELKKEGKLEDALKIAYDFGANEDFSGDASDAFQFMSDKFLDGMPCDMANLPVESDNGEFRWIKRIDVHEQYYIYGESSEIYDEFRGAWMNGLLSNCDLEYVVEDGVNIIR</sequence>
<dbReference type="RefSeq" id="WP_094206376.1">
    <property type="nucleotide sequence ID" value="NZ_NDYC01000044.1"/>
</dbReference>
<proteinExistence type="predicted"/>
<dbReference type="EMBL" id="NDYC01000044">
    <property type="protein sequence ID" value="OXZ26481.1"/>
    <property type="molecule type" value="Genomic_DNA"/>
</dbReference>
<comment type="caution">
    <text evidence="1">The sequence shown here is derived from an EMBL/GenBank/DDBJ whole genome shotgun (WGS) entry which is preliminary data.</text>
</comment>
<organism evidence="1 2">
    <name type="scientific">Finegoldia magna</name>
    <name type="common">Peptostreptococcus magnus</name>
    <dbReference type="NCBI Taxonomy" id="1260"/>
    <lineage>
        <taxon>Bacteria</taxon>
        <taxon>Bacillati</taxon>
        <taxon>Bacillota</taxon>
        <taxon>Tissierellia</taxon>
        <taxon>Tissierellales</taxon>
        <taxon>Peptoniphilaceae</taxon>
        <taxon>Finegoldia</taxon>
    </lineage>
</organism>
<evidence type="ECO:0000313" key="1">
    <source>
        <dbReference type="EMBL" id="OXZ26481.1"/>
    </source>
</evidence>